<comment type="caution">
    <text evidence="1">The sequence shown here is derived from an EMBL/GenBank/DDBJ whole genome shotgun (WGS) entry which is preliminary data.</text>
</comment>
<proteinExistence type="predicted"/>
<dbReference type="EMBL" id="QQAZ01000012">
    <property type="protein sequence ID" value="RDI46161.1"/>
    <property type="molecule type" value="Genomic_DNA"/>
</dbReference>
<keyword evidence="2" id="KW-1185">Reference proteome</keyword>
<dbReference type="STRING" id="1210089.GCA_001613165_03425"/>
<reference evidence="1 2" key="1">
    <citation type="submission" date="2018-07" db="EMBL/GenBank/DDBJ databases">
        <title>Genomic Encyclopedia of Type Strains, Phase IV (KMG-IV): sequencing the most valuable type-strain genomes for metagenomic binning, comparative biology and taxonomic classification.</title>
        <authorList>
            <person name="Goeker M."/>
        </authorList>
    </citation>
    <scope>NUCLEOTIDE SEQUENCE [LARGE SCALE GENOMIC DNA]</scope>
    <source>
        <strain evidence="1 2">DSM 44952</strain>
    </source>
</reference>
<dbReference type="InterPro" id="IPR036170">
    <property type="entry name" value="YezG-like_sf"/>
</dbReference>
<dbReference type="Proteomes" id="UP000255355">
    <property type="component" value="Unassembled WGS sequence"/>
</dbReference>
<evidence type="ECO:0000313" key="2">
    <source>
        <dbReference type="Proteomes" id="UP000255355"/>
    </source>
</evidence>
<evidence type="ECO:0000313" key="1">
    <source>
        <dbReference type="EMBL" id="RDI46161.1"/>
    </source>
</evidence>
<dbReference type="AlphaFoldDB" id="A0A370GRM3"/>
<organism evidence="1 2">
    <name type="scientific">Nocardia mexicana</name>
    <dbReference type="NCBI Taxonomy" id="279262"/>
    <lineage>
        <taxon>Bacteria</taxon>
        <taxon>Bacillati</taxon>
        <taxon>Actinomycetota</taxon>
        <taxon>Actinomycetes</taxon>
        <taxon>Mycobacteriales</taxon>
        <taxon>Nocardiaceae</taxon>
        <taxon>Nocardia</taxon>
    </lineage>
</organism>
<sequence length="156" mass="18117">MSPSKRDTPSTSTHPHRAREIHAELLATVGRDLASTVSENWFRIDFRFWSTGTMAQSELTVVERDGATRAVPVPFSVVGALRELRAEMYEPGRGTWFSLRYTIDPPMEYRVLFDYDDDPQWWPEIAPEEWATDLRAYPRNPEHIPDWLRAKLPEAE</sequence>
<dbReference type="SUPFAM" id="SSF160424">
    <property type="entry name" value="BH3703-like"/>
    <property type="match status" value="1"/>
</dbReference>
<name>A0A370GRM3_9NOCA</name>
<accession>A0A370GRM3</accession>
<protein>
    <submittedName>
        <fullName evidence="1">Uncharacterized protein</fullName>
    </submittedName>
</protein>
<gene>
    <name evidence="1" type="ORF">DFR68_11262</name>
</gene>